<dbReference type="SUPFAM" id="SSF56059">
    <property type="entry name" value="Glutathione synthetase ATP-binding domain-like"/>
    <property type="match status" value="2"/>
</dbReference>
<evidence type="ECO:0000256" key="5">
    <source>
        <dbReference type="ARBA" id="ARBA00022598"/>
    </source>
</evidence>
<name>A0A7S1BAC4_9STRA</name>
<dbReference type="Gene3D" id="3.30.1490.20">
    <property type="entry name" value="ATP-grasp fold, A domain"/>
    <property type="match status" value="1"/>
</dbReference>
<dbReference type="GO" id="GO:0046872">
    <property type="term" value="F:metal ion binding"/>
    <property type="evidence" value="ECO:0007669"/>
    <property type="project" value="UniProtKB-KW"/>
</dbReference>
<dbReference type="PROSITE" id="PS51855">
    <property type="entry name" value="MGS"/>
    <property type="match status" value="1"/>
</dbReference>
<keyword evidence="11" id="KW-0460">Magnesium</keyword>
<feature type="domain" description="ATP-grasp" evidence="17">
    <location>
        <begin position="1240"/>
        <end position="1431"/>
    </location>
</feature>
<dbReference type="Pfam" id="PF02142">
    <property type="entry name" value="MGS"/>
    <property type="match status" value="1"/>
</dbReference>
<evidence type="ECO:0000256" key="13">
    <source>
        <dbReference type="ARBA" id="ARBA00023211"/>
    </source>
</evidence>
<dbReference type="InterPro" id="IPR016185">
    <property type="entry name" value="PreATP-grasp_dom_sf"/>
</dbReference>
<dbReference type="PROSITE" id="PS50975">
    <property type="entry name" value="ATP_GRASP"/>
    <property type="match status" value="2"/>
</dbReference>
<dbReference type="GO" id="GO:0005524">
    <property type="term" value="F:ATP binding"/>
    <property type="evidence" value="ECO:0007669"/>
    <property type="project" value="UniProtKB-UniRule"/>
</dbReference>
<evidence type="ECO:0000256" key="10">
    <source>
        <dbReference type="ARBA" id="ARBA00022840"/>
    </source>
</evidence>
<keyword evidence="9 15" id="KW-0547">Nucleotide-binding</keyword>
<dbReference type="Gene3D" id="1.10.1030.10">
    <property type="entry name" value="Carbamoyl-phosphate synthetase, large subunit oligomerisation domain"/>
    <property type="match status" value="1"/>
</dbReference>
<dbReference type="Gene3D" id="3.50.30.20">
    <property type="entry name" value="Carbamoyl-phosphate synthase small subunit, N-terminal domain"/>
    <property type="match status" value="1"/>
</dbReference>
<accession>A0A7S1BAC4</accession>
<evidence type="ECO:0000259" key="18">
    <source>
        <dbReference type="PROSITE" id="PS51855"/>
    </source>
</evidence>
<feature type="region of interest" description="Disordered" evidence="16">
    <location>
        <begin position="97"/>
        <end position="161"/>
    </location>
</feature>
<dbReference type="InterPro" id="IPR013815">
    <property type="entry name" value="ATP_grasp_subdomain_1"/>
</dbReference>
<dbReference type="PROSITE" id="PS00867">
    <property type="entry name" value="CPSASE_2"/>
    <property type="match status" value="2"/>
</dbReference>
<keyword evidence="4" id="KW-0055">Arginine biosynthesis</keyword>
<comment type="pathway">
    <text evidence="2">Amino-acid biosynthesis; L-arginine biosynthesis.</text>
</comment>
<keyword evidence="10 15" id="KW-0067">ATP-binding</keyword>
<evidence type="ECO:0000256" key="6">
    <source>
        <dbReference type="ARBA" id="ARBA00022605"/>
    </source>
</evidence>
<gene>
    <name evidence="19" type="ORF">CHYS00102_LOCUS6123</name>
</gene>
<dbReference type="NCBIfam" id="TIGR01368">
    <property type="entry name" value="CPSaseIIsmall"/>
    <property type="match status" value="1"/>
</dbReference>
<keyword evidence="5" id="KW-0436">Ligase</keyword>
<dbReference type="SUPFAM" id="SSF52440">
    <property type="entry name" value="PreATP-grasp domain"/>
    <property type="match status" value="2"/>
</dbReference>
<dbReference type="PRINTS" id="PR00098">
    <property type="entry name" value="CPSASE"/>
</dbReference>
<dbReference type="Pfam" id="PF25596">
    <property type="entry name" value="CPSase_L_D1"/>
    <property type="match status" value="2"/>
</dbReference>
<dbReference type="InterPro" id="IPR005480">
    <property type="entry name" value="CPSase_lsu_oligo"/>
</dbReference>
<dbReference type="PANTHER" id="PTHR11405">
    <property type="entry name" value="CARBAMOYLTRANSFERASE FAMILY MEMBER"/>
    <property type="match status" value="1"/>
</dbReference>
<dbReference type="CDD" id="cd01744">
    <property type="entry name" value="GATase1_CPSase"/>
    <property type="match status" value="1"/>
</dbReference>
<dbReference type="PRINTS" id="PR00097">
    <property type="entry name" value="ANTSNTHASEII"/>
</dbReference>
<dbReference type="Pfam" id="PF00988">
    <property type="entry name" value="CPSase_sm_chain"/>
    <property type="match status" value="1"/>
</dbReference>
<dbReference type="GO" id="GO:0006207">
    <property type="term" value="P:'de novo' pyrimidine nucleobase biosynthetic process"/>
    <property type="evidence" value="ECO:0007669"/>
    <property type="project" value="InterPro"/>
</dbReference>
<feature type="domain" description="MGS-like" evidence="18">
    <location>
        <begin position="1497"/>
        <end position="1649"/>
    </location>
</feature>
<dbReference type="Pfam" id="PF02787">
    <property type="entry name" value="CPSase_L_D3"/>
    <property type="match status" value="1"/>
</dbReference>
<evidence type="ECO:0000256" key="14">
    <source>
        <dbReference type="ARBA" id="ARBA00047359"/>
    </source>
</evidence>
<dbReference type="InterPro" id="IPR036897">
    <property type="entry name" value="CarbamoylP_synth_lsu_oligo_sf"/>
</dbReference>
<keyword evidence="8" id="KW-0677">Repeat</keyword>
<dbReference type="PROSITE" id="PS51273">
    <property type="entry name" value="GATASE_TYPE_1"/>
    <property type="match status" value="1"/>
</dbReference>
<dbReference type="Pfam" id="PF00117">
    <property type="entry name" value="GATase"/>
    <property type="match status" value="1"/>
</dbReference>
<sequence>MLDETLHKGSLWLSPKLLIVTFFSLQLILHHRAIRVDASLFFSERATTVSFFSLKRYHRYRLSSANNIQSFWGTKSRKINSVSSTLFTKQAFISSKMSTQNRKRSLSEDPSDASGGGRKRSDSKSPIPTAIRRCSRATSSDQLADSGPRMPQCVGNGHEGSYGDEKIGNVMVFQGEPGRLSLDDSSVHEGYAFGASTSVHGEVVFNTGMVGYPEALTDPSYRGQILVLTFPLIGNYGVPGGDEMDEHGLPKYFEGSTVHIAGLIVSSYSWEHSHWTARRSLGKWLKDNDVPALYGIDTRVLTQKIREAGSLLGRIETPGMQLEGFVDPNKRNLVSEVSVKDVRVFGEGNSPNVIAFDCGMKYNIIRYFVEIHKIKLTVVPYYYDLETNPSNIDYNGIFLSNGPGDPTMCPETVKSIRYALKLQPPIPIFGICLGNQLLALATGAKTYKMKYGNRGMNQPCIDLRTGRCYITPQNHGYAVDNSSLPIDFKPLFINANDMSNEGITSTNRPIFSVQFHPEASGGPTDTAFLFDSFVKNVRGIPQDLTLLNPLTYHRETCRKILLIGSGGLSIGQAGEFDYSGSQCIKALKEEGIEVILINPNIATVQTSPSDTTGADRVYFLPILPHIVMDIIRREHPDGIIVSMGGQTALNVGIELWNSGQLQAENVKILGTPISVIEATEDREIFSKKLQEIGESIALSFPAASIEGAVEAANKIGYPVLVRAAFALGGLGSGFAANDDELVALAKKAFTTSNQILIDQDLRGWKEVEYEVVRDCRDNCITVCNMENFDPLGIHTGDSIVVAPSQTLSNREYFMLRQTGIKVIRHLGIIGECNIQYALHPESERYCIIEVNARLSRSSALASKATGYPLAYVATKLSLGMDLVSIRNSVTKTTTACFEPSLDYCVLKMPRWDLKKFNRVSNTLGSSMLSVGEVMSIGRTFEEVMQKAVRMVNPALDGLEGDDSNLIAEDISLDDQLKVPTDVRLFAVQAAFERGYSIDRVHELTNIDKWFLSKLKNIASIRKSCLAHCGAGGLSQLMKEGGIRTMKVAGFSDRQIARYVGSDEQTVRKARIDAKIIPCVKQIDTLAAEFPAQTNYLYVTYGGNEDDIEPCGSPDSTDLKSNGVIVLGCGAYCIGSSVEFDWCAVSCVRQLRKDGFKAIVINYNPETVSTDYDESDRLYFEELTLERVMDIYEREHAGGIIVSVGGQIPNNLAQPLGDAGANILGTKPSDINRAEDRRQFSDMLDTLGVDQPAWSVLQTSDEAVQFARNVGYPCLVRPSFVLSGAAMRVAIDETQLRNYLHLAAEVAADKPVVVTKFVLNAKEIEFDAVAKDGHILNYAIGEHLENAGVHSGDATVILPAQKLYVGTIRQVKIAAAAIAKALRITGPFNIQFMAKGGNVMVIECNLRASRTFPFVSKTLNSNFISLATRAMCNQNCDPFRISLLDIDFVCVKAPMFSFTRLRGADPTLGVEMSSTGEVACFGENVHDAFMQALMATGFKLPTRTCNILISIASDDFRKQFLESAQTLAKLGYNLHASPGTEKYYKGMGLNMTVLTKPLNEEDDKSEFSVLRYIKEGKIDMAINIPEGTTIKDEITAGYLIRRASVDFGTSLITNLQSAIMLVEAMEKGCEKAKIKHIGDFYKLPTIGWKK</sequence>
<dbReference type="SMART" id="SM01097">
    <property type="entry name" value="CPSase_sm_chain"/>
    <property type="match status" value="1"/>
</dbReference>
<evidence type="ECO:0000256" key="3">
    <source>
        <dbReference type="ARBA" id="ARBA00009799"/>
    </source>
</evidence>
<dbReference type="Gene3D" id="3.40.50.1380">
    <property type="entry name" value="Methylglyoxal synthase-like domain"/>
    <property type="match status" value="1"/>
</dbReference>
<dbReference type="InterPro" id="IPR058047">
    <property type="entry name" value="CPSase_preATP-grasp"/>
</dbReference>
<dbReference type="InterPro" id="IPR036914">
    <property type="entry name" value="MGS-like_dom_sf"/>
</dbReference>
<dbReference type="InterPro" id="IPR035686">
    <property type="entry name" value="CPSase_GATase1"/>
</dbReference>
<evidence type="ECO:0000256" key="7">
    <source>
        <dbReference type="ARBA" id="ARBA00022723"/>
    </source>
</evidence>
<dbReference type="Gene3D" id="3.40.50.880">
    <property type="match status" value="1"/>
</dbReference>
<dbReference type="GO" id="GO:0006221">
    <property type="term" value="P:pyrimidine nucleotide biosynthetic process"/>
    <property type="evidence" value="ECO:0007669"/>
    <property type="project" value="UniProtKB-KW"/>
</dbReference>
<evidence type="ECO:0000313" key="19">
    <source>
        <dbReference type="EMBL" id="CAD8878939.1"/>
    </source>
</evidence>
<dbReference type="InterPro" id="IPR036480">
    <property type="entry name" value="CarbP_synth_ssu_N_sf"/>
</dbReference>
<dbReference type="SUPFAM" id="SSF52317">
    <property type="entry name" value="Class I glutamine amidotransferase-like"/>
    <property type="match status" value="1"/>
</dbReference>
<dbReference type="PRINTS" id="PR00096">
    <property type="entry name" value="GATASE"/>
</dbReference>
<dbReference type="FunFam" id="3.30.1490.20:FF:000001">
    <property type="entry name" value="Carbamoyl-phosphate synthase large chain"/>
    <property type="match status" value="1"/>
</dbReference>
<keyword evidence="7" id="KW-0479">Metal-binding</keyword>
<dbReference type="GO" id="GO:0005951">
    <property type="term" value="C:carbamoyl-phosphate synthase complex"/>
    <property type="evidence" value="ECO:0007669"/>
    <property type="project" value="TreeGrafter"/>
</dbReference>
<dbReference type="GO" id="GO:0006541">
    <property type="term" value="P:glutamine metabolic process"/>
    <property type="evidence" value="ECO:0007669"/>
    <property type="project" value="InterPro"/>
</dbReference>
<dbReference type="HAMAP" id="MF_01209">
    <property type="entry name" value="CPSase_S_chain"/>
    <property type="match status" value="1"/>
</dbReference>
<dbReference type="NCBIfam" id="NF003671">
    <property type="entry name" value="PRK05294.1"/>
    <property type="match status" value="1"/>
</dbReference>
<evidence type="ECO:0000256" key="16">
    <source>
        <dbReference type="SAM" id="MobiDB-lite"/>
    </source>
</evidence>
<dbReference type="InterPro" id="IPR006275">
    <property type="entry name" value="CPSase_lsu"/>
</dbReference>
<dbReference type="NCBIfam" id="TIGR01369">
    <property type="entry name" value="CPSaseII_lrg"/>
    <property type="match status" value="1"/>
</dbReference>
<dbReference type="InterPro" id="IPR006274">
    <property type="entry name" value="CarbamoylP_synth_ssu"/>
</dbReference>
<dbReference type="InterPro" id="IPR011607">
    <property type="entry name" value="MGS-like_dom"/>
</dbReference>
<dbReference type="SMART" id="SM00851">
    <property type="entry name" value="MGS"/>
    <property type="match status" value="1"/>
</dbReference>
<reference evidence="19" key="1">
    <citation type="submission" date="2021-01" db="EMBL/GenBank/DDBJ databases">
        <authorList>
            <person name="Corre E."/>
            <person name="Pelletier E."/>
            <person name="Niang G."/>
            <person name="Scheremetjew M."/>
            <person name="Finn R."/>
            <person name="Kale V."/>
            <person name="Holt S."/>
            <person name="Cochrane G."/>
            <person name="Meng A."/>
            <person name="Brown T."/>
            <person name="Cohen L."/>
        </authorList>
    </citation>
    <scope>NUCLEOTIDE SEQUENCE</scope>
    <source>
        <strain evidence="19">308</strain>
    </source>
</reference>
<evidence type="ECO:0000256" key="11">
    <source>
        <dbReference type="ARBA" id="ARBA00022842"/>
    </source>
</evidence>
<dbReference type="FunFam" id="1.10.1030.10:FF:000002">
    <property type="entry name" value="Carbamoyl-phosphate synthase large chain"/>
    <property type="match status" value="1"/>
</dbReference>
<dbReference type="Pfam" id="PF02786">
    <property type="entry name" value="CPSase_L_D2"/>
    <property type="match status" value="2"/>
</dbReference>
<dbReference type="FunFam" id="3.30.470.20:FF:000001">
    <property type="entry name" value="Carbamoyl-phosphate synthase large chain"/>
    <property type="match status" value="1"/>
</dbReference>
<dbReference type="FunFam" id="3.50.30.20:FF:000002">
    <property type="entry name" value="Carbamoyl-phosphate synthase 1, mitochondrial"/>
    <property type="match status" value="1"/>
</dbReference>
<keyword evidence="12" id="KW-0665">Pyrimidine biosynthesis</keyword>
<dbReference type="EMBL" id="HBFR01008471">
    <property type="protein sequence ID" value="CAD8878939.1"/>
    <property type="molecule type" value="Transcribed_RNA"/>
</dbReference>
<keyword evidence="13" id="KW-0464">Manganese</keyword>
<dbReference type="InterPro" id="IPR002474">
    <property type="entry name" value="CarbamoylP_synth_ssu_N"/>
</dbReference>
<evidence type="ECO:0000256" key="8">
    <source>
        <dbReference type="ARBA" id="ARBA00022737"/>
    </source>
</evidence>
<dbReference type="InterPro" id="IPR011761">
    <property type="entry name" value="ATP-grasp"/>
</dbReference>
<dbReference type="InterPro" id="IPR017926">
    <property type="entry name" value="GATASE"/>
</dbReference>
<dbReference type="Gene3D" id="3.30.470.20">
    <property type="entry name" value="ATP-grasp fold, B domain"/>
    <property type="match status" value="2"/>
</dbReference>
<dbReference type="PRINTS" id="PR00099">
    <property type="entry name" value="CPSGATASE"/>
</dbReference>
<evidence type="ECO:0000256" key="1">
    <source>
        <dbReference type="ARBA" id="ARBA00001936"/>
    </source>
</evidence>
<dbReference type="SUPFAM" id="SSF52021">
    <property type="entry name" value="Carbamoyl phosphate synthetase, small subunit N-terminal domain"/>
    <property type="match status" value="1"/>
</dbReference>
<evidence type="ECO:0000256" key="15">
    <source>
        <dbReference type="PROSITE-ProRule" id="PRU00409"/>
    </source>
</evidence>
<dbReference type="InterPro" id="IPR005483">
    <property type="entry name" value="CPSase_dom"/>
</dbReference>
<dbReference type="GO" id="GO:0004087">
    <property type="term" value="F:carbamoyl-phosphate synthase (ammonia) activity"/>
    <property type="evidence" value="ECO:0007669"/>
    <property type="project" value="UniProtKB-EC"/>
</dbReference>
<dbReference type="NCBIfam" id="NF009475">
    <property type="entry name" value="PRK12838.1"/>
    <property type="match status" value="1"/>
</dbReference>
<dbReference type="InterPro" id="IPR029062">
    <property type="entry name" value="Class_I_gatase-like"/>
</dbReference>
<dbReference type="Gene3D" id="3.40.50.20">
    <property type="match status" value="2"/>
</dbReference>
<organism evidence="19">
    <name type="scientific">Corethron hystrix</name>
    <dbReference type="NCBI Taxonomy" id="216773"/>
    <lineage>
        <taxon>Eukaryota</taxon>
        <taxon>Sar</taxon>
        <taxon>Stramenopiles</taxon>
        <taxon>Ochrophyta</taxon>
        <taxon>Bacillariophyta</taxon>
        <taxon>Coscinodiscophyceae</taxon>
        <taxon>Corethrophycidae</taxon>
        <taxon>Corethrales</taxon>
        <taxon>Corethraceae</taxon>
        <taxon>Corethron</taxon>
    </lineage>
</organism>
<dbReference type="SMART" id="SM01096">
    <property type="entry name" value="CPSase_L_D3"/>
    <property type="match status" value="1"/>
</dbReference>
<dbReference type="FunFam" id="3.40.50.20:FF:000002">
    <property type="entry name" value="Carbamoyl-phosphate synthase large chain"/>
    <property type="match status" value="1"/>
</dbReference>
<comment type="similarity">
    <text evidence="3">Belongs to the CarB family.</text>
</comment>
<evidence type="ECO:0008006" key="20">
    <source>
        <dbReference type="Google" id="ProtNLM"/>
    </source>
</evidence>
<protein>
    <recommendedName>
        <fullName evidence="20">Carbamoyl-phosphate synthase (glutamine-hydrolyzing)</fullName>
    </recommendedName>
</protein>
<dbReference type="SUPFAM" id="SSF52335">
    <property type="entry name" value="Methylglyoxal synthase-like"/>
    <property type="match status" value="1"/>
</dbReference>
<evidence type="ECO:0000256" key="12">
    <source>
        <dbReference type="ARBA" id="ARBA00022975"/>
    </source>
</evidence>
<dbReference type="NCBIfam" id="NF009455">
    <property type="entry name" value="PRK12815.1"/>
    <property type="match status" value="1"/>
</dbReference>
<dbReference type="SUPFAM" id="SSF48108">
    <property type="entry name" value="Carbamoyl phosphate synthetase, large subunit connection domain"/>
    <property type="match status" value="1"/>
</dbReference>
<dbReference type="FunFam" id="3.40.50.20:FF:000001">
    <property type="entry name" value="Carbamoyl-phosphate synthase large chain"/>
    <property type="match status" value="1"/>
</dbReference>
<evidence type="ECO:0000256" key="4">
    <source>
        <dbReference type="ARBA" id="ARBA00022571"/>
    </source>
</evidence>
<dbReference type="GO" id="GO:0004088">
    <property type="term" value="F:carbamoyl-phosphate synthase (glutamine-hydrolyzing) activity"/>
    <property type="evidence" value="ECO:0007669"/>
    <property type="project" value="InterPro"/>
</dbReference>
<dbReference type="InterPro" id="IPR005479">
    <property type="entry name" value="CPAse_ATP-bd"/>
</dbReference>
<comment type="catalytic activity">
    <reaction evidence="14">
        <text>hydrogencarbonate + NH4(+) + 2 ATP = carbamoyl phosphate + 2 ADP + phosphate + 2 H(+)</text>
        <dbReference type="Rhea" id="RHEA:18029"/>
        <dbReference type="ChEBI" id="CHEBI:15378"/>
        <dbReference type="ChEBI" id="CHEBI:17544"/>
        <dbReference type="ChEBI" id="CHEBI:28938"/>
        <dbReference type="ChEBI" id="CHEBI:30616"/>
        <dbReference type="ChEBI" id="CHEBI:43474"/>
        <dbReference type="ChEBI" id="CHEBI:58228"/>
        <dbReference type="ChEBI" id="CHEBI:456216"/>
        <dbReference type="EC" id="6.3.4.16"/>
    </reaction>
</comment>
<dbReference type="PANTHER" id="PTHR11405:SF5">
    <property type="entry name" value="CAD PROTEIN"/>
    <property type="match status" value="1"/>
</dbReference>
<feature type="domain" description="ATP-grasp" evidence="17">
    <location>
        <begin position="686"/>
        <end position="878"/>
    </location>
</feature>
<evidence type="ECO:0000256" key="2">
    <source>
        <dbReference type="ARBA" id="ARBA00004730"/>
    </source>
</evidence>
<proteinExistence type="inferred from homology"/>
<evidence type="ECO:0000259" key="17">
    <source>
        <dbReference type="PROSITE" id="PS50975"/>
    </source>
</evidence>
<comment type="cofactor">
    <cofactor evidence="1">
        <name>Mn(2+)</name>
        <dbReference type="ChEBI" id="CHEBI:29035"/>
    </cofactor>
</comment>
<evidence type="ECO:0000256" key="9">
    <source>
        <dbReference type="ARBA" id="ARBA00022741"/>
    </source>
</evidence>
<dbReference type="FunFam" id="3.30.470.20:FF:000051">
    <property type="entry name" value="Carbamoyl phosphate synthetase II"/>
    <property type="match status" value="1"/>
</dbReference>
<dbReference type="GO" id="GO:0006526">
    <property type="term" value="P:L-arginine biosynthetic process"/>
    <property type="evidence" value="ECO:0007669"/>
    <property type="project" value="UniProtKB-KW"/>
</dbReference>
<keyword evidence="6" id="KW-0028">Amino-acid biosynthesis</keyword>
<dbReference type="PROSITE" id="PS00866">
    <property type="entry name" value="CPSASE_1"/>
    <property type="match status" value="2"/>
</dbReference>